<keyword evidence="11" id="KW-1185">Reference proteome</keyword>
<accession>A0A8J2BK11</accession>
<evidence type="ECO:0000256" key="2">
    <source>
        <dbReference type="ARBA" id="ARBA00022676"/>
    </source>
</evidence>
<evidence type="ECO:0000256" key="5">
    <source>
        <dbReference type="ARBA" id="ARBA00022985"/>
    </source>
</evidence>
<keyword evidence="2 10" id="KW-0328">Glycosyltransferase</keyword>
<feature type="domain" description="Glycosyltransferase 2-like" evidence="9">
    <location>
        <begin position="28"/>
        <end position="144"/>
    </location>
</feature>
<evidence type="ECO:0000313" key="10">
    <source>
        <dbReference type="EMBL" id="CAF0691495.1"/>
    </source>
</evidence>
<dbReference type="GO" id="GO:0099621">
    <property type="term" value="F:undecaprenyl-phosphate 4-deoxy-4-formamido-L-arabinose transferase activity"/>
    <property type="evidence" value="ECO:0007669"/>
    <property type="project" value="TreeGrafter"/>
</dbReference>
<name>A0A8J2BK11_9BACT</name>
<keyword evidence="7 8" id="KW-0472">Membrane</keyword>
<evidence type="ECO:0000256" key="6">
    <source>
        <dbReference type="ARBA" id="ARBA00022989"/>
    </source>
</evidence>
<evidence type="ECO:0000256" key="1">
    <source>
        <dbReference type="ARBA" id="ARBA00022475"/>
    </source>
</evidence>
<evidence type="ECO:0000256" key="4">
    <source>
        <dbReference type="ARBA" id="ARBA00022692"/>
    </source>
</evidence>
<evidence type="ECO:0000313" key="11">
    <source>
        <dbReference type="Proteomes" id="UP000663859"/>
    </source>
</evidence>
<proteinExistence type="predicted"/>
<keyword evidence="6 8" id="KW-1133">Transmembrane helix</keyword>
<dbReference type="CDD" id="cd04187">
    <property type="entry name" value="DPM1_like_bac"/>
    <property type="match status" value="1"/>
</dbReference>
<dbReference type="InterPro" id="IPR001173">
    <property type="entry name" value="Glyco_trans_2-like"/>
</dbReference>
<dbReference type="PANTHER" id="PTHR48090:SF3">
    <property type="entry name" value="UNDECAPRENYL-PHOSPHATE 4-DEOXY-4-FORMAMIDO-L-ARABINOSE TRANSFERASE"/>
    <property type="match status" value="1"/>
</dbReference>
<evidence type="ECO:0000256" key="3">
    <source>
        <dbReference type="ARBA" id="ARBA00022679"/>
    </source>
</evidence>
<dbReference type="GO" id="GO:0005886">
    <property type="term" value="C:plasma membrane"/>
    <property type="evidence" value="ECO:0007669"/>
    <property type="project" value="TreeGrafter"/>
</dbReference>
<keyword evidence="5" id="KW-0448">Lipopolysaccharide biosynthesis</keyword>
<keyword evidence="3 10" id="KW-0808">Transferase</keyword>
<dbReference type="EMBL" id="CAJNOB010000002">
    <property type="protein sequence ID" value="CAF0691495.1"/>
    <property type="molecule type" value="Genomic_DNA"/>
</dbReference>
<keyword evidence="4 8" id="KW-0812">Transmembrane</keyword>
<dbReference type="InterPro" id="IPR029044">
    <property type="entry name" value="Nucleotide-diphossugar_trans"/>
</dbReference>
<protein>
    <submittedName>
        <fullName evidence="10">Glycosyltransferase</fullName>
        <ecNumber evidence="10">2.4.-.-</ecNumber>
    </submittedName>
</protein>
<keyword evidence="1" id="KW-1003">Cell membrane</keyword>
<dbReference type="EC" id="2.4.-.-" evidence="10"/>
<evidence type="ECO:0000256" key="7">
    <source>
        <dbReference type="ARBA" id="ARBA00023136"/>
    </source>
</evidence>
<dbReference type="PANTHER" id="PTHR48090">
    <property type="entry name" value="UNDECAPRENYL-PHOSPHATE 4-DEOXY-4-FORMAMIDO-L-ARABINOSE TRANSFERASE-RELATED"/>
    <property type="match status" value="1"/>
</dbReference>
<comment type="caution">
    <text evidence="10">The sequence shown here is derived from an EMBL/GenBank/DDBJ whole genome shotgun (WGS) entry which is preliminary data.</text>
</comment>
<dbReference type="Gene3D" id="3.90.550.10">
    <property type="entry name" value="Spore Coat Polysaccharide Biosynthesis Protein SpsA, Chain A"/>
    <property type="match status" value="1"/>
</dbReference>
<reference evidence="10" key="1">
    <citation type="submission" date="2021-02" db="EMBL/GenBank/DDBJ databases">
        <authorList>
            <person name="Cremers G."/>
            <person name="Picone N."/>
        </authorList>
    </citation>
    <scope>NUCLEOTIDE SEQUENCE</scope>
    <source>
        <strain evidence="10">PQ17</strain>
    </source>
</reference>
<organism evidence="10 11">
    <name type="scientific">Candidatus Methylacidithermus pantelleriae</name>
    <dbReference type="NCBI Taxonomy" id="2744239"/>
    <lineage>
        <taxon>Bacteria</taxon>
        <taxon>Pseudomonadati</taxon>
        <taxon>Verrucomicrobiota</taxon>
        <taxon>Methylacidiphilae</taxon>
        <taxon>Methylacidiphilales</taxon>
        <taxon>Methylacidiphilaceae</taxon>
        <taxon>Candidatus Methylacidithermus</taxon>
    </lineage>
</organism>
<feature type="transmembrane region" description="Helical" evidence="8">
    <location>
        <begin position="278"/>
        <end position="302"/>
    </location>
</feature>
<dbReference type="SUPFAM" id="SSF53448">
    <property type="entry name" value="Nucleotide-diphospho-sugar transferases"/>
    <property type="match status" value="1"/>
</dbReference>
<sequence>MGLLLTGCAKETVDSSQDPRYSPGQPVSVVVPVFESSACLPELVKSVCGVLANFSHELILVDDGSRDGSWEVIRQLAEQFRCVRGVRLARNYGQHAALLCGIKKASFPWIVTMDDDLQHPPQEIPKLLEALSQGWDLVYGKEEVRRHAFWRNAASGLVRWVLKRLFVIENAEFMNSFRAFRAELRDGFPVWPAGMVCVDALLRWNTQRITWVAIRHESRRAGRSAYSLRKLIALSMDFLTAFSTAPLQGVGLLGVLLLVLGVFVLVLGPMDGSWPFSILLAAVIFAGALELFAVGVLGVYLARIHNALSGRPLYIVREEVGGYRETENVCAKEEVRTVRTRAVPDGSGSSWCSSE</sequence>
<dbReference type="InterPro" id="IPR050256">
    <property type="entry name" value="Glycosyltransferase_2"/>
</dbReference>
<dbReference type="Proteomes" id="UP000663859">
    <property type="component" value="Unassembled WGS sequence"/>
</dbReference>
<dbReference type="Pfam" id="PF00535">
    <property type="entry name" value="Glycos_transf_2"/>
    <property type="match status" value="1"/>
</dbReference>
<dbReference type="AlphaFoldDB" id="A0A8J2BK11"/>
<evidence type="ECO:0000259" key="9">
    <source>
        <dbReference type="Pfam" id="PF00535"/>
    </source>
</evidence>
<feature type="transmembrane region" description="Helical" evidence="8">
    <location>
        <begin position="238"/>
        <end position="266"/>
    </location>
</feature>
<gene>
    <name evidence="10" type="ORF">MPNT_100065</name>
</gene>
<evidence type="ECO:0000256" key="8">
    <source>
        <dbReference type="SAM" id="Phobius"/>
    </source>
</evidence>
<dbReference type="GO" id="GO:0009103">
    <property type="term" value="P:lipopolysaccharide biosynthetic process"/>
    <property type="evidence" value="ECO:0007669"/>
    <property type="project" value="UniProtKB-KW"/>
</dbReference>